<sequence length="40" mass="4752">MKSIFNDIQLGRYNPVYWTLGIAVKVFEKLIKCTFKDEQN</sequence>
<protein>
    <submittedName>
        <fullName evidence="1">Uncharacterized protein</fullName>
    </submittedName>
</protein>
<proteinExistence type="predicted"/>
<evidence type="ECO:0000313" key="2">
    <source>
        <dbReference type="Proteomes" id="UP000286246"/>
    </source>
</evidence>
<reference evidence="1 2" key="1">
    <citation type="submission" date="2018-09" db="EMBL/GenBank/DDBJ databases">
        <title>Genomic Encyclopedia of Type Strains, Phase III (KMG-III): the genomes of soil and plant-associated and newly described type strains.</title>
        <authorList>
            <person name="Whitman W."/>
        </authorList>
    </citation>
    <scope>NUCLEOTIDE SEQUENCE [LARGE SCALE GENOMIC DNA]</scope>
    <source>
        <strain evidence="1 2">CECT 7938</strain>
    </source>
</reference>
<evidence type="ECO:0000313" key="1">
    <source>
        <dbReference type="EMBL" id="RKE45361.1"/>
    </source>
</evidence>
<gene>
    <name evidence="1" type="ORF">DFQ12_4433</name>
</gene>
<dbReference type="EMBL" id="RAPY01000005">
    <property type="protein sequence ID" value="RKE45361.1"/>
    <property type="molecule type" value="Genomic_DNA"/>
</dbReference>
<keyword evidence="2" id="KW-1185">Reference proteome</keyword>
<accession>A0A420ALM8</accession>
<comment type="caution">
    <text evidence="1">The sequence shown here is derived from an EMBL/GenBank/DDBJ whole genome shotgun (WGS) entry which is preliminary data.</text>
</comment>
<name>A0A420ALM8_SPHD1</name>
<dbReference type="RefSeq" id="WP_279634420.1">
    <property type="nucleotide sequence ID" value="NZ_RAPY01000005.1"/>
</dbReference>
<dbReference type="Proteomes" id="UP000286246">
    <property type="component" value="Unassembled WGS sequence"/>
</dbReference>
<dbReference type="AlphaFoldDB" id="A0A420ALM8"/>
<organism evidence="1 2">
    <name type="scientific">Sphingobacterium detergens</name>
    <dbReference type="NCBI Taxonomy" id="1145106"/>
    <lineage>
        <taxon>Bacteria</taxon>
        <taxon>Pseudomonadati</taxon>
        <taxon>Bacteroidota</taxon>
        <taxon>Sphingobacteriia</taxon>
        <taxon>Sphingobacteriales</taxon>
        <taxon>Sphingobacteriaceae</taxon>
        <taxon>Sphingobacterium</taxon>
    </lineage>
</organism>